<accession>A0AAX3JAH6</accession>
<dbReference type="Pfam" id="PF01546">
    <property type="entry name" value="Peptidase_M20"/>
    <property type="match status" value="1"/>
</dbReference>
<dbReference type="AlphaFoldDB" id="A0AAX3JAH6"/>
<dbReference type="GO" id="GO:0016813">
    <property type="term" value="F:hydrolase activity, acting on carbon-nitrogen (but not peptide) bonds, in linear amidines"/>
    <property type="evidence" value="ECO:0007669"/>
    <property type="project" value="InterPro"/>
</dbReference>
<dbReference type="InterPro" id="IPR036264">
    <property type="entry name" value="Bact_exopeptidase_dim_dom"/>
</dbReference>
<dbReference type="InterPro" id="IPR002933">
    <property type="entry name" value="Peptidase_M20"/>
</dbReference>
<dbReference type="PIRSF" id="PIRSF001235">
    <property type="entry name" value="Amidase_carbamoylase"/>
    <property type="match status" value="1"/>
</dbReference>
<comment type="caution">
    <text evidence="5">The sequence shown here is derived from an EMBL/GenBank/DDBJ whole genome shotgun (WGS) entry which is preliminary data.</text>
</comment>
<feature type="domain" description="Peptidase M20 dimerisation" evidence="4">
    <location>
        <begin position="217"/>
        <end position="315"/>
    </location>
</feature>
<evidence type="ECO:0000259" key="4">
    <source>
        <dbReference type="Pfam" id="PF07687"/>
    </source>
</evidence>
<dbReference type="Pfam" id="PF07687">
    <property type="entry name" value="M20_dimer"/>
    <property type="match status" value="1"/>
</dbReference>
<sequence>MPDITPMQVVAQVSQQRLLDRLAQLARFGALENGGVDRQALSSEELDARAWLIDWAGSLGCEVITDDSANLFIRRAGQEALPPVVTGSHIDTQPSGGNLDGCYGVIAGMECLSALHNAGITTRRPIEVAVWMNEEGSRFAPGAMGSSAYVEPTRLKDYLAHQDARGITVAQALQQCHERFPHLPRRARVPFAAFIELHIEQGPVLEQAALPLAVVSGIQGVRWYQFTCYGESAHAGTTPMAMRQDAMTLARRTAHQVELAMGHLPAEELRLTFGRWDVEPNAINTTASRVSFTIDFRHADASVLAEFDAVMQQFAAENVQVKSLFHHQPVAFDVGLIAQQHASADALGIAAMKLMSGAFHDAMHLAGHCPTSMFFVPSHYGISHNPAEHTDPQYLYLGAKALAHCLTELANQPEGVNP</sequence>
<feature type="binding site" evidence="3">
    <location>
        <position position="89"/>
    </location>
    <ligand>
        <name>Zn(2+)</name>
        <dbReference type="ChEBI" id="CHEBI:29105"/>
        <label>1</label>
    </ligand>
</feature>
<dbReference type="SUPFAM" id="SSF53187">
    <property type="entry name" value="Zn-dependent exopeptidases"/>
    <property type="match status" value="1"/>
</dbReference>
<comment type="cofactor">
    <cofactor evidence="3">
        <name>Zn(2+)</name>
        <dbReference type="ChEBI" id="CHEBI:29105"/>
    </cofactor>
    <text evidence="3">Binds 2 Zn(2+) ions per subunit.</text>
</comment>
<feature type="binding site" evidence="3">
    <location>
        <position position="100"/>
    </location>
    <ligand>
        <name>Zn(2+)</name>
        <dbReference type="ChEBI" id="CHEBI:29105"/>
        <label>1</label>
    </ligand>
</feature>
<feature type="binding site" evidence="3">
    <location>
        <position position="135"/>
    </location>
    <ligand>
        <name>Zn(2+)</name>
        <dbReference type="ChEBI" id="CHEBI:29105"/>
        <label>2</label>
    </ligand>
</feature>
<evidence type="ECO:0000256" key="3">
    <source>
        <dbReference type="PIRSR" id="PIRSR001235-1"/>
    </source>
</evidence>
<keyword evidence="3" id="KW-0479">Metal-binding</keyword>
<keyword evidence="3" id="KW-0862">Zinc</keyword>
<dbReference type="Gene3D" id="3.30.70.360">
    <property type="match status" value="1"/>
</dbReference>
<organism evidence="5 6">
    <name type="scientific">Pantoea brenneri</name>
    <dbReference type="NCBI Taxonomy" id="472694"/>
    <lineage>
        <taxon>Bacteria</taxon>
        <taxon>Pseudomonadati</taxon>
        <taxon>Pseudomonadota</taxon>
        <taxon>Gammaproteobacteria</taxon>
        <taxon>Enterobacterales</taxon>
        <taxon>Erwiniaceae</taxon>
        <taxon>Pantoea</taxon>
    </lineage>
</organism>
<evidence type="ECO:0000313" key="6">
    <source>
        <dbReference type="Proteomes" id="UP000433737"/>
    </source>
</evidence>
<dbReference type="PANTHER" id="PTHR32494:SF5">
    <property type="entry name" value="ALLANTOATE AMIDOHYDROLASE"/>
    <property type="match status" value="1"/>
</dbReference>
<evidence type="ECO:0000313" key="5">
    <source>
        <dbReference type="EMBL" id="VXC41599.1"/>
    </source>
</evidence>
<dbReference type="GeneID" id="57348162"/>
<keyword evidence="2 5" id="KW-0378">Hydrolase</keyword>
<dbReference type="GO" id="GO:0046872">
    <property type="term" value="F:metal ion binding"/>
    <property type="evidence" value="ECO:0007669"/>
    <property type="project" value="UniProtKB-KW"/>
</dbReference>
<dbReference type="SUPFAM" id="SSF55031">
    <property type="entry name" value="Bacterial exopeptidase dimerisation domain"/>
    <property type="match status" value="1"/>
</dbReference>
<comment type="similarity">
    <text evidence="1">Belongs to the peptidase M20 family.</text>
</comment>
<dbReference type="EMBL" id="CABWMH010000034">
    <property type="protein sequence ID" value="VXC41599.1"/>
    <property type="molecule type" value="Genomic_DNA"/>
</dbReference>
<dbReference type="InterPro" id="IPR011650">
    <property type="entry name" value="Peptidase_M20_dimer"/>
</dbReference>
<name>A0AAX3JAH6_9GAMM</name>
<evidence type="ECO:0000256" key="1">
    <source>
        <dbReference type="ARBA" id="ARBA00006153"/>
    </source>
</evidence>
<dbReference type="Gene3D" id="3.40.630.10">
    <property type="entry name" value="Zn peptidases"/>
    <property type="match status" value="1"/>
</dbReference>
<dbReference type="NCBIfam" id="TIGR01879">
    <property type="entry name" value="hydantase"/>
    <property type="match status" value="1"/>
</dbReference>
<protein>
    <submittedName>
        <fullName evidence="5">Zn-dependent hydrolase</fullName>
    </submittedName>
</protein>
<feature type="binding site" evidence="3">
    <location>
        <position position="100"/>
    </location>
    <ligand>
        <name>Zn(2+)</name>
        <dbReference type="ChEBI" id="CHEBI:29105"/>
        <label>2</label>
    </ligand>
</feature>
<dbReference type="PANTHER" id="PTHR32494">
    <property type="entry name" value="ALLANTOATE DEIMINASE-RELATED"/>
    <property type="match status" value="1"/>
</dbReference>
<gene>
    <name evidence="5" type="ORF">PANT111_40198</name>
</gene>
<dbReference type="InterPro" id="IPR010158">
    <property type="entry name" value="Amidase_Cbmase"/>
</dbReference>
<dbReference type="Proteomes" id="UP000433737">
    <property type="component" value="Unassembled WGS sequence"/>
</dbReference>
<reference evidence="5 6" key="1">
    <citation type="submission" date="2019-10" db="EMBL/GenBank/DDBJ databases">
        <authorList>
            <person name="Karimi E."/>
        </authorList>
    </citation>
    <scope>NUCLEOTIDE SEQUENCE [LARGE SCALE GENOMIC DNA]</scope>
    <source>
        <strain evidence="5">Pantoea sp. 111</strain>
    </source>
</reference>
<dbReference type="CDD" id="cd03884">
    <property type="entry name" value="M20_bAS"/>
    <property type="match status" value="1"/>
</dbReference>
<feature type="binding site" evidence="3">
    <location>
        <position position="198"/>
    </location>
    <ligand>
        <name>Zn(2+)</name>
        <dbReference type="ChEBI" id="CHEBI:29105"/>
        <label>1</label>
    </ligand>
</feature>
<proteinExistence type="inferred from homology"/>
<dbReference type="RefSeq" id="WP_069730044.1">
    <property type="nucleotide sequence ID" value="NZ_JABWPE010000055.1"/>
</dbReference>
<evidence type="ECO:0000256" key="2">
    <source>
        <dbReference type="ARBA" id="ARBA00022801"/>
    </source>
</evidence>
<feature type="binding site" evidence="3">
    <location>
        <position position="384"/>
    </location>
    <ligand>
        <name>Zn(2+)</name>
        <dbReference type="ChEBI" id="CHEBI:29105"/>
        <label>2</label>
    </ligand>
</feature>